<accession>A0A1Y1HTX7</accession>
<evidence type="ECO:0000256" key="6">
    <source>
        <dbReference type="ARBA" id="ARBA00022528"/>
    </source>
</evidence>
<dbReference type="GO" id="GO:0044070">
    <property type="term" value="P:regulation of monoatomic anion transport"/>
    <property type="evidence" value="ECO:0007669"/>
    <property type="project" value="InterPro"/>
</dbReference>
<evidence type="ECO:0000256" key="9">
    <source>
        <dbReference type="ARBA" id="ARBA00023065"/>
    </source>
</evidence>
<dbReference type="AlphaFoldDB" id="A0A1Y1HTX7"/>
<sequence length="178" mass="20302">MSNGLETSFRFNNQDNGLVIHAKENFVNNNWGALLLVDGALDTKEGTIRAKITGKKKFFPDRPFLTSGEVGATLETDTKQVTYYAAGKKTFDLWNGGLTSLDLKASAFYHVNTEKEGLIKKKAKVELCQKIFNFTEEQDLKLKLGYDLLEKTPYASLRENRWILHSNLKDKWTVEYEL</sequence>
<dbReference type="GO" id="GO:0008308">
    <property type="term" value="F:voltage-gated monoatomic anion channel activity"/>
    <property type="evidence" value="ECO:0007669"/>
    <property type="project" value="InterPro"/>
</dbReference>
<organism evidence="13 14">
    <name type="scientific">Klebsormidium nitens</name>
    <name type="common">Green alga</name>
    <name type="synonym">Ulothrix nitens</name>
    <dbReference type="NCBI Taxonomy" id="105231"/>
    <lineage>
        <taxon>Eukaryota</taxon>
        <taxon>Viridiplantae</taxon>
        <taxon>Streptophyta</taxon>
        <taxon>Klebsormidiophyceae</taxon>
        <taxon>Klebsormidiales</taxon>
        <taxon>Klebsormidiaceae</taxon>
        <taxon>Klebsormidium</taxon>
    </lineage>
</organism>
<comment type="subcellular location">
    <subcellularLocation>
        <location evidence="1">Plastid</location>
        <location evidence="1">Chloroplast outer membrane</location>
        <topology evidence="1">Multi-pass membrane protein</topology>
    </subcellularLocation>
    <subcellularLocation>
        <location evidence="2">Plastid</location>
        <location evidence="2">Etioplast membrane</location>
        <topology evidence="2">Multi-pass membrane protein</topology>
    </subcellularLocation>
</comment>
<keyword evidence="14" id="KW-1185">Reference proteome</keyword>
<dbReference type="EMBL" id="DF237033">
    <property type="protein sequence ID" value="GAQ81583.1"/>
    <property type="molecule type" value="Genomic_DNA"/>
</dbReference>
<comment type="similarity">
    <text evidence="3">Belongs to the plastid outer envelope porin OEP21 (TC 1.B.29) family.</text>
</comment>
<keyword evidence="6" id="KW-0150">Chloroplast</keyword>
<evidence type="ECO:0000256" key="7">
    <source>
        <dbReference type="ARBA" id="ARBA00022640"/>
    </source>
</evidence>
<protein>
    <submittedName>
        <fullName evidence="13">Uncharacterized protein</fullName>
    </submittedName>
</protein>
<dbReference type="GO" id="GO:0034426">
    <property type="term" value="C:etioplast membrane"/>
    <property type="evidence" value="ECO:0007669"/>
    <property type="project" value="UniProtKB-SubCell"/>
</dbReference>
<dbReference type="PANTHER" id="PTHR35993">
    <property type="entry name" value="OUTER ENVELOPE PORE PROTEIN 21B, CHLOROPLASTIC"/>
    <property type="match status" value="1"/>
</dbReference>
<evidence type="ECO:0000313" key="14">
    <source>
        <dbReference type="Proteomes" id="UP000054558"/>
    </source>
</evidence>
<keyword evidence="9" id="KW-0406">Ion transport</keyword>
<dbReference type="InterPro" id="IPR034575">
    <property type="entry name" value="OEP21"/>
</dbReference>
<evidence type="ECO:0000256" key="5">
    <source>
        <dbReference type="ARBA" id="ARBA00022452"/>
    </source>
</evidence>
<keyword evidence="5" id="KW-1134">Transmembrane beta strand</keyword>
<gene>
    <name evidence="13" type="ORF">KFL_000840250</name>
</gene>
<evidence type="ECO:0000256" key="4">
    <source>
        <dbReference type="ARBA" id="ARBA00022448"/>
    </source>
</evidence>
<dbReference type="OrthoDB" id="503907at2759"/>
<dbReference type="GO" id="GO:0046930">
    <property type="term" value="C:pore complex"/>
    <property type="evidence" value="ECO:0007669"/>
    <property type="project" value="UniProtKB-KW"/>
</dbReference>
<dbReference type="OMA" id="DWNIWKF"/>
<keyword evidence="4" id="KW-0813">Transport</keyword>
<evidence type="ECO:0000256" key="3">
    <source>
        <dbReference type="ARBA" id="ARBA00009945"/>
    </source>
</evidence>
<evidence type="ECO:0000256" key="8">
    <source>
        <dbReference type="ARBA" id="ARBA00022692"/>
    </source>
</evidence>
<evidence type="ECO:0000256" key="2">
    <source>
        <dbReference type="ARBA" id="ARBA00004441"/>
    </source>
</evidence>
<dbReference type="GO" id="GO:0015288">
    <property type="term" value="F:porin activity"/>
    <property type="evidence" value="ECO:0007669"/>
    <property type="project" value="UniProtKB-KW"/>
</dbReference>
<evidence type="ECO:0000313" key="13">
    <source>
        <dbReference type="EMBL" id="GAQ81583.1"/>
    </source>
</evidence>
<keyword evidence="10" id="KW-0626">Porin</keyword>
<comment type="function">
    <text evidence="12">Voltage-dependent rectifying anion channel that facilitates the translocation between chloroplast and cytoplasm of phosphorylated carbohydrates such as triosephosphate, 3-phosphoglycerate and inorganic phosphate (Pi) depending of ATP to triosephosphate ratio in the plastidial intermembrane space; in high triosephosphate/ATP conditions (e.g. photosynthesis), export of triosphosphate from chloroplast (outward rectifying channels), but in high ATP/triosephosphate conditions (e.g. dark phase), import of phosphosolutes (inward rectifying channels).</text>
</comment>
<dbReference type="Proteomes" id="UP000054558">
    <property type="component" value="Unassembled WGS sequence"/>
</dbReference>
<dbReference type="STRING" id="105231.A0A1Y1HTX7"/>
<evidence type="ECO:0000256" key="10">
    <source>
        <dbReference type="ARBA" id="ARBA00023114"/>
    </source>
</evidence>
<evidence type="ECO:0000256" key="12">
    <source>
        <dbReference type="ARBA" id="ARBA00024941"/>
    </source>
</evidence>
<evidence type="ECO:0000256" key="11">
    <source>
        <dbReference type="ARBA" id="ARBA00023136"/>
    </source>
</evidence>
<keyword evidence="8" id="KW-0812">Transmembrane</keyword>
<evidence type="ECO:0000256" key="1">
    <source>
        <dbReference type="ARBA" id="ARBA00004396"/>
    </source>
</evidence>
<dbReference type="PANTHER" id="PTHR35993:SF1">
    <property type="entry name" value="OUTER ENVELOPE PORE PROTEIN 21B, CHLOROPLASTIC"/>
    <property type="match status" value="1"/>
</dbReference>
<proteinExistence type="inferred from homology"/>
<name>A0A1Y1HTX7_KLENI</name>
<keyword evidence="7" id="KW-0934">Plastid</keyword>
<keyword evidence="11" id="KW-0472">Membrane</keyword>
<reference evidence="13 14" key="1">
    <citation type="journal article" date="2014" name="Nat. Commun.">
        <title>Klebsormidium flaccidum genome reveals primary factors for plant terrestrial adaptation.</title>
        <authorList>
            <person name="Hori K."/>
            <person name="Maruyama F."/>
            <person name="Fujisawa T."/>
            <person name="Togashi T."/>
            <person name="Yamamoto N."/>
            <person name="Seo M."/>
            <person name="Sato S."/>
            <person name="Yamada T."/>
            <person name="Mori H."/>
            <person name="Tajima N."/>
            <person name="Moriyama T."/>
            <person name="Ikeuchi M."/>
            <person name="Watanabe M."/>
            <person name="Wada H."/>
            <person name="Kobayashi K."/>
            <person name="Saito M."/>
            <person name="Masuda T."/>
            <person name="Sasaki-Sekimoto Y."/>
            <person name="Mashiguchi K."/>
            <person name="Awai K."/>
            <person name="Shimojima M."/>
            <person name="Masuda S."/>
            <person name="Iwai M."/>
            <person name="Nobusawa T."/>
            <person name="Narise T."/>
            <person name="Kondo S."/>
            <person name="Saito H."/>
            <person name="Sato R."/>
            <person name="Murakawa M."/>
            <person name="Ihara Y."/>
            <person name="Oshima-Yamada Y."/>
            <person name="Ohtaka K."/>
            <person name="Satoh M."/>
            <person name="Sonobe K."/>
            <person name="Ishii M."/>
            <person name="Ohtani R."/>
            <person name="Kanamori-Sato M."/>
            <person name="Honoki R."/>
            <person name="Miyazaki D."/>
            <person name="Mochizuki H."/>
            <person name="Umetsu J."/>
            <person name="Higashi K."/>
            <person name="Shibata D."/>
            <person name="Kamiya Y."/>
            <person name="Sato N."/>
            <person name="Nakamura Y."/>
            <person name="Tabata S."/>
            <person name="Ida S."/>
            <person name="Kurokawa K."/>
            <person name="Ohta H."/>
        </authorList>
    </citation>
    <scope>NUCLEOTIDE SEQUENCE [LARGE SCALE GENOMIC DNA]</scope>
    <source>
        <strain evidence="13 14">NIES-2285</strain>
    </source>
</reference>
<dbReference type="GO" id="GO:0009707">
    <property type="term" value="C:chloroplast outer membrane"/>
    <property type="evidence" value="ECO:0007669"/>
    <property type="project" value="UniProtKB-SubCell"/>
</dbReference>